<dbReference type="PANTHER" id="PTHR43884">
    <property type="entry name" value="ACYL-COA DEHYDROGENASE"/>
    <property type="match status" value="1"/>
</dbReference>
<dbReference type="Pfam" id="PF02770">
    <property type="entry name" value="Acyl-CoA_dh_M"/>
    <property type="match status" value="1"/>
</dbReference>
<evidence type="ECO:0000259" key="6">
    <source>
        <dbReference type="Pfam" id="PF00441"/>
    </source>
</evidence>
<keyword evidence="3" id="KW-0285">Flavoprotein</keyword>
<evidence type="ECO:0000256" key="5">
    <source>
        <dbReference type="SAM" id="MobiDB-lite"/>
    </source>
</evidence>
<dbReference type="Pfam" id="PF00441">
    <property type="entry name" value="Acyl-CoA_dh_1"/>
    <property type="match status" value="1"/>
</dbReference>
<dbReference type="RefSeq" id="WP_276264276.1">
    <property type="nucleotide sequence ID" value="NZ_JARJLM010000128.1"/>
</dbReference>
<feature type="domain" description="Acyl-CoA oxidase/dehydrogenase middle" evidence="7">
    <location>
        <begin position="148"/>
        <end position="260"/>
    </location>
</feature>
<evidence type="ECO:0000313" key="8">
    <source>
        <dbReference type="EMBL" id="MDF3832732.1"/>
    </source>
</evidence>
<keyword evidence="4" id="KW-0274">FAD</keyword>
<dbReference type="PROSITE" id="PS00073">
    <property type="entry name" value="ACYL_COA_DH_2"/>
    <property type="match status" value="1"/>
</dbReference>
<dbReference type="PANTHER" id="PTHR43884:SF12">
    <property type="entry name" value="ISOVALERYL-COA DEHYDROGENASE, MITOCHONDRIAL-RELATED"/>
    <property type="match status" value="1"/>
</dbReference>
<comment type="similarity">
    <text evidence="2">Belongs to the acyl-CoA dehydrogenase family.</text>
</comment>
<evidence type="ECO:0000256" key="4">
    <source>
        <dbReference type="ARBA" id="ARBA00022827"/>
    </source>
</evidence>
<dbReference type="SUPFAM" id="SSF47203">
    <property type="entry name" value="Acyl-CoA dehydrogenase C-terminal domain-like"/>
    <property type="match status" value="1"/>
</dbReference>
<feature type="region of interest" description="Disordered" evidence="5">
    <location>
        <begin position="1"/>
        <end position="26"/>
    </location>
</feature>
<dbReference type="InterPro" id="IPR009075">
    <property type="entry name" value="AcylCo_DH/oxidase_C"/>
</dbReference>
<comment type="cofactor">
    <cofactor evidence="1">
        <name>FAD</name>
        <dbReference type="ChEBI" id="CHEBI:57692"/>
    </cofactor>
</comment>
<comment type="caution">
    <text evidence="8">The sequence shown here is derived from an EMBL/GenBank/DDBJ whole genome shotgun (WGS) entry which is preliminary data.</text>
</comment>
<evidence type="ECO:0000256" key="2">
    <source>
        <dbReference type="ARBA" id="ARBA00009347"/>
    </source>
</evidence>
<proteinExistence type="inferred from homology"/>
<evidence type="ECO:0000259" key="7">
    <source>
        <dbReference type="Pfam" id="PF02770"/>
    </source>
</evidence>
<feature type="domain" description="Acyl-CoA dehydrogenase/oxidase C-terminal" evidence="6">
    <location>
        <begin position="291"/>
        <end position="413"/>
    </location>
</feature>
<dbReference type="InterPro" id="IPR009100">
    <property type="entry name" value="AcylCoA_DH/oxidase_NM_dom_sf"/>
</dbReference>
<keyword evidence="9" id="KW-1185">Reference proteome</keyword>
<dbReference type="InterPro" id="IPR006091">
    <property type="entry name" value="Acyl-CoA_Oxase/DH_mid-dom"/>
</dbReference>
<dbReference type="InterPro" id="IPR036250">
    <property type="entry name" value="AcylCo_DH-like_C"/>
</dbReference>
<dbReference type="InterPro" id="IPR037069">
    <property type="entry name" value="AcylCoA_DH/ox_N_sf"/>
</dbReference>
<dbReference type="Gene3D" id="1.20.140.10">
    <property type="entry name" value="Butyryl-CoA Dehydrogenase, subunit A, domain 3"/>
    <property type="match status" value="1"/>
</dbReference>
<dbReference type="SUPFAM" id="SSF56645">
    <property type="entry name" value="Acyl-CoA dehydrogenase NM domain-like"/>
    <property type="match status" value="1"/>
</dbReference>
<evidence type="ECO:0000256" key="1">
    <source>
        <dbReference type="ARBA" id="ARBA00001974"/>
    </source>
</evidence>
<dbReference type="EMBL" id="JARJLM010000128">
    <property type="protein sequence ID" value="MDF3832732.1"/>
    <property type="molecule type" value="Genomic_DNA"/>
</dbReference>
<protein>
    <submittedName>
        <fullName evidence="8">Acyl-CoA dehydrogenase</fullName>
    </submittedName>
</protein>
<sequence length="427" mass="46355">MHATATPNVEPAAMPASPKPKLGPLGAQPALSETAAMVQQTVHRFAEEVLRPVGIRLDKLTPDEVIAPDSPFWKARKQYLDLGFTIESIFELEPSERAEVLCVLFEELGWGDAGLAISIGAGLLPAFMAAAFGNRFLMERFPDTMLGCWGITEPDHGSDSLDANRMIFHPQGNYGRPNCVATLDGDAVVINGQKSAWVSNGTIAEVCILYCAADSGNGPDSRRGCAVYVPMDAPGVSRGKPLDKMGQRALNQGEIYFDNVRLSKDYLLAGPDDYLTAVYAIHTFANSIMATVFTGTARSAYELALDYAHERKQGGLPIIRHQSVAHRLFHLARKVECSRALAQRVVHYNLTNDPPALHAGMMAKITSTQHAFEVASDALQIFGGNGLTREYPIEKILRDARASLIEDGCNEVLAIKGGAYLVDEERA</sequence>
<dbReference type="InterPro" id="IPR006089">
    <property type="entry name" value="Acyl-CoA_DH_CS"/>
</dbReference>
<evidence type="ECO:0000313" key="9">
    <source>
        <dbReference type="Proteomes" id="UP001216674"/>
    </source>
</evidence>
<accession>A0ABT6AJE0</accession>
<name>A0ABT6AJE0_9BURK</name>
<dbReference type="Gene3D" id="1.10.540.10">
    <property type="entry name" value="Acyl-CoA dehydrogenase/oxidase, N-terminal domain"/>
    <property type="match status" value="1"/>
</dbReference>
<evidence type="ECO:0000256" key="3">
    <source>
        <dbReference type="ARBA" id="ARBA00022630"/>
    </source>
</evidence>
<reference evidence="8 9" key="1">
    <citation type="submission" date="2023-03" db="EMBL/GenBank/DDBJ databases">
        <title>Draft assemblies of triclosan tolerant bacteria isolated from returned activated sludge.</title>
        <authorList>
            <person name="Van Hamelsveld S."/>
        </authorList>
    </citation>
    <scope>NUCLEOTIDE SEQUENCE [LARGE SCALE GENOMIC DNA]</scope>
    <source>
        <strain evidence="8 9">GW210010_S58</strain>
    </source>
</reference>
<gene>
    <name evidence="8" type="ORF">P3W85_07205</name>
</gene>
<dbReference type="CDD" id="cd00567">
    <property type="entry name" value="ACAD"/>
    <property type="match status" value="1"/>
</dbReference>
<dbReference type="Gene3D" id="2.40.110.10">
    <property type="entry name" value="Butyryl-CoA Dehydrogenase, subunit A, domain 2"/>
    <property type="match status" value="1"/>
</dbReference>
<dbReference type="Proteomes" id="UP001216674">
    <property type="component" value="Unassembled WGS sequence"/>
</dbReference>
<dbReference type="InterPro" id="IPR046373">
    <property type="entry name" value="Acyl-CoA_Oxase/DH_mid-dom_sf"/>
</dbReference>
<organism evidence="8 9">
    <name type="scientific">Cupriavidus basilensis</name>
    <dbReference type="NCBI Taxonomy" id="68895"/>
    <lineage>
        <taxon>Bacteria</taxon>
        <taxon>Pseudomonadati</taxon>
        <taxon>Pseudomonadota</taxon>
        <taxon>Betaproteobacteria</taxon>
        <taxon>Burkholderiales</taxon>
        <taxon>Burkholderiaceae</taxon>
        <taxon>Cupriavidus</taxon>
    </lineage>
</organism>